<evidence type="ECO:0000313" key="2">
    <source>
        <dbReference type="EMBL" id="KAJ8886120.1"/>
    </source>
</evidence>
<comment type="caution">
    <text evidence="2">The sequence shown here is derived from an EMBL/GenBank/DDBJ whole genome shotgun (WGS) entry which is preliminary data.</text>
</comment>
<dbReference type="Proteomes" id="UP001159363">
    <property type="component" value="Chromosome X"/>
</dbReference>
<sequence length="231" mass="25714">MRERNCEKGVGFDLPRSFISGATHAYTQLHLPRYQENISRRELLIPGAPFPAKTQASGPTRLAYRYVLLVHTVFDTSWRTLAQSSPSTATADNRCAFNIHISVHKIVDYRLQCVYICIYTTMAELCSSSCTKTNRVQSPAAPLPEFSKWESCRTIALVSGFSRGSPISPALAFRRCSIVISFHPHRLSRSGVDESEGQHDTRRVRLSPGVGGPKCPPIIRHRAASPEEKTS</sequence>
<name>A0ABQ9HPK9_9NEOP</name>
<dbReference type="EMBL" id="JARBHB010000004">
    <property type="protein sequence ID" value="KAJ8886120.1"/>
    <property type="molecule type" value="Genomic_DNA"/>
</dbReference>
<accession>A0ABQ9HPK9</accession>
<gene>
    <name evidence="2" type="ORF">PR048_012329</name>
</gene>
<evidence type="ECO:0000313" key="3">
    <source>
        <dbReference type="Proteomes" id="UP001159363"/>
    </source>
</evidence>
<protein>
    <submittedName>
        <fullName evidence="2">Uncharacterized protein</fullName>
    </submittedName>
</protein>
<organism evidence="2 3">
    <name type="scientific">Dryococelus australis</name>
    <dbReference type="NCBI Taxonomy" id="614101"/>
    <lineage>
        <taxon>Eukaryota</taxon>
        <taxon>Metazoa</taxon>
        <taxon>Ecdysozoa</taxon>
        <taxon>Arthropoda</taxon>
        <taxon>Hexapoda</taxon>
        <taxon>Insecta</taxon>
        <taxon>Pterygota</taxon>
        <taxon>Neoptera</taxon>
        <taxon>Polyneoptera</taxon>
        <taxon>Phasmatodea</taxon>
        <taxon>Verophasmatodea</taxon>
        <taxon>Anareolatae</taxon>
        <taxon>Phasmatidae</taxon>
        <taxon>Eurycanthinae</taxon>
        <taxon>Dryococelus</taxon>
    </lineage>
</organism>
<reference evidence="2 3" key="1">
    <citation type="submission" date="2023-02" db="EMBL/GenBank/DDBJ databases">
        <title>LHISI_Scaffold_Assembly.</title>
        <authorList>
            <person name="Stuart O.P."/>
            <person name="Cleave R."/>
            <person name="Magrath M.J.L."/>
            <person name="Mikheyev A.S."/>
        </authorList>
    </citation>
    <scope>NUCLEOTIDE SEQUENCE [LARGE SCALE GENOMIC DNA]</scope>
    <source>
        <strain evidence="2">Daus_M_001</strain>
        <tissue evidence="2">Leg muscle</tissue>
    </source>
</reference>
<evidence type="ECO:0000256" key="1">
    <source>
        <dbReference type="SAM" id="MobiDB-lite"/>
    </source>
</evidence>
<feature type="region of interest" description="Disordered" evidence="1">
    <location>
        <begin position="189"/>
        <end position="231"/>
    </location>
</feature>
<keyword evidence="3" id="KW-1185">Reference proteome</keyword>
<proteinExistence type="predicted"/>